<keyword evidence="3" id="KW-0804">Transcription</keyword>
<dbReference type="InterPro" id="IPR050807">
    <property type="entry name" value="TransReg_Diox_bact_type"/>
</dbReference>
<sequence>MNNPELLIGKKLHKLRQSKGYSLSQAEDLTGVSKSMLGQIERGKSSPTVNTLWRIAKGLNVSFSFFIEEDKQETTIVSPSEIKPIIDENNKYRVYPIFPYDKQRKLEMYILDLEPHYSHQSEAHTTGVEEYIFIHQGILELTTGEKEYTIKTGNSIHFNADQKHIYTNITEKTTIAYLTMYYPV</sequence>
<evidence type="ECO:0000256" key="2">
    <source>
        <dbReference type="ARBA" id="ARBA00023125"/>
    </source>
</evidence>
<evidence type="ECO:0000259" key="4">
    <source>
        <dbReference type="PROSITE" id="PS50943"/>
    </source>
</evidence>
<reference evidence="5" key="1">
    <citation type="submission" date="2019-12" db="EMBL/GenBank/DDBJ databases">
        <authorList>
            <person name="zhang j."/>
            <person name="sun C.M."/>
        </authorList>
    </citation>
    <scope>NUCLEOTIDE SEQUENCE</scope>
    <source>
        <strain evidence="5">NS-1</strain>
    </source>
</reference>
<dbReference type="CDD" id="cd00093">
    <property type="entry name" value="HTH_XRE"/>
    <property type="match status" value="1"/>
</dbReference>
<dbReference type="RefSeq" id="WP_230869344.1">
    <property type="nucleotide sequence ID" value="NZ_CP046640.1"/>
</dbReference>
<dbReference type="KEGG" id="ifn:GM661_06845"/>
<keyword evidence="6" id="KW-1185">Reference proteome</keyword>
<dbReference type="InterPro" id="IPR010982">
    <property type="entry name" value="Lambda_DNA-bd_dom_sf"/>
</dbReference>
<evidence type="ECO:0000313" key="5">
    <source>
        <dbReference type="EMBL" id="QTL97723.1"/>
    </source>
</evidence>
<dbReference type="GO" id="GO:0003677">
    <property type="term" value="F:DNA binding"/>
    <property type="evidence" value="ECO:0007669"/>
    <property type="project" value="UniProtKB-KW"/>
</dbReference>
<dbReference type="EMBL" id="CP046640">
    <property type="protein sequence ID" value="QTL97723.1"/>
    <property type="molecule type" value="Genomic_DNA"/>
</dbReference>
<dbReference type="Proteomes" id="UP000665020">
    <property type="component" value="Chromosome"/>
</dbReference>
<dbReference type="CDD" id="cd02209">
    <property type="entry name" value="cupin_XRE_C"/>
    <property type="match status" value="1"/>
</dbReference>
<dbReference type="InterPro" id="IPR011051">
    <property type="entry name" value="RmlC_Cupin_sf"/>
</dbReference>
<dbReference type="Pfam" id="PF01381">
    <property type="entry name" value="HTH_3"/>
    <property type="match status" value="1"/>
</dbReference>
<dbReference type="AlphaFoldDB" id="A0A8A7K7G9"/>
<protein>
    <submittedName>
        <fullName evidence="5">Helix-turn-helix domain-containing protein</fullName>
    </submittedName>
</protein>
<dbReference type="InterPro" id="IPR014710">
    <property type="entry name" value="RmlC-like_jellyroll"/>
</dbReference>
<dbReference type="PROSITE" id="PS50943">
    <property type="entry name" value="HTH_CROC1"/>
    <property type="match status" value="1"/>
</dbReference>
<proteinExistence type="predicted"/>
<evidence type="ECO:0000313" key="6">
    <source>
        <dbReference type="Proteomes" id="UP000665020"/>
    </source>
</evidence>
<dbReference type="Gene3D" id="1.10.260.40">
    <property type="entry name" value="lambda repressor-like DNA-binding domains"/>
    <property type="match status" value="1"/>
</dbReference>
<dbReference type="PANTHER" id="PTHR46797:SF23">
    <property type="entry name" value="HTH-TYPE TRANSCRIPTIONAL REGULATOR SUTR"/>
    <property type="match status" value="1"/>
</dbReference>
<dbReference type="SUPFAM" id="SSF51182">
    <property type="entry name" value="RmlC-like cupins"/>
    <property type="match status" value="1"/>
</dbReference>
<dbReference type="SMART" id="SM00530">
    <property type="entry name" value="HTH_XRE"/>
    <property type="match status" value="1"/>
</dbReference>
<dbReference type="PANTHER" id="PTHR46797">
    <property type="entry name" value="HTH-TYPE TRANSCRIPTIONAL REGULATOR"/>
    <property type="match status" value="1"/>
</dbReference>
<feature type="domain" description="HTH cro/C1-type" evidence="4">
    <location>
        <begin position="12"/>
        <end position="66"/>
    </location>
</feature>
<dbReference type="SUPFAM" id="SSF47413">
    <property type="entry name" value="lambda repressor-like DNA-binding domains"/>
    <property type="match status" value="1"/>
</dbReference>
<dbReference type="InterPro" id="IPR013096">
    <property type="entry name" value="Cupin_2"/>
</dbReference>
<dbReference type="InterPro" id="IPR001387">
    <property type="entry name" value="Cro/C1-type_HTH"/>
</dbReference>
<dbReference type="Gene3D" id="2.60.120.10">
    <property type="entry name" value="Jelly Rolls"/>
    <property type="match status" value="1"/>
</dbReference>
<dbReference type="GO" id="GO:0005829">
    <property type="term" value="C:cytosol"/>
    <property type="evidence" value="ECO:0007669"/>
    <property type="project" value="TreeGrafter"/>
</dbReference>
<keyword evidence="1" id="KW-0805">Transcription regulation</keyword>
<name>A0A8A7K7G9_9FIRM</name>
<dbReference type="Pfam" id="PF07883">
    <property type="entry name" value="Cupin_2"/>
    <property type="match status" value="1"/>
</dbReference>
<keyword evidence="2" id="KW-0238">DNA-binding</keyword>
<organism evidence="5 6">
    <name type="scientific">Iocasia fonsfrigidae</name>
    <dbReference type="NCBI Taxonomy" id="2682810"/>
    <lineage>
        <taxon>Bacteria</taxon>
        <taxon>Bacillati</taxon>
        <taxon>Bacillota</taxon>
        <taxon>Clostridia</taxon>
        <taxon>Halanaerobiales</taxon>
        <taxon>Halanaerobiaceae</taxon>
        <taxon>Iocasia</taxon>
    </lineage>
</organism>
<evidence type="ECO:0000256" key="1">
    <source>
        <dbReference type="ARBA" id="ARBA00023015"/>
    </source>
</evidence>
<dbReference type="GO" id="GO:0003700">
    <property type="term" value="F:DNA-binding transcription factor activity"/>
    <property type="evidence" value="ECO:0007669"/>
    <property type="project" value="TreeGrafter"/>
</dbReference>
<evidence type="ECO:0000256" key="3">
    <source>
        <dbReference type="ARBA" id="ARBA00023163"/>
    </source>
</evidence>
<gene>
    <name evidence="5" type="ORF">GM661_06845</name>
</gene>
<accession>A0A8A7K7G9</accession>